<dbReference type="AlphaFoldDB" id="A0A4Y2JKQ2"/>
<evidence type="ECO:0000313" key="2">
    <source>
        <dbReference type="EMBL" id="GBM90514.1"/>
    </source>
</evidence>
<feature type="compositionally biased region" description="Polar residues" evidence="1">
    <location>
        <begin position="32"/>
        <end position="42"/>
    </location>
</feature>
<reference evidence="2 3" key="1">
    <citation type="journal article" date="2019" name="Sci. Rep.">
        <title>Orb-weaving spider Araneus ventricosus genome elucidates the spidroin gene catalogue.</title>
        <authorList>
            <person name="Kono N."/>
            <person name="Nakamura H."/>
            <person name="Ohtoshi R."/>
            <person name="Moran D.A.P."/>
            <person name="Shinohara A."/>
            <person name="Yoshida Y."/>
            <person name="Fujiwara M."/>
            <person name="Mori M."/>
            <person name="Tomita M."/>
            <person name="Arakawa K."/>
        </authorList>
    </citation>
    <scope>NUCLEOTIDE SEQUENCE [LARGE SCALE GENOMIC DNA]</scope>
</reference>
<dbReference type="Gene3D" id="3.30.420.10">
    <property type="entry name" value="Ribonuclease H-like superfamily/Ribonuclease H"/>
    <property type="match status" value="1"/>
</dbReference>
<gene>
    <name evidence="2" type="ORF">AVEN_215775_1</name>
</gene>
<dbReference type="OrthoDB" id="6128144at2759"/>
<dbReference type="GO" id="GO:0003676">
    <property type="term" value="F:nucleic acid binding"/>
    <property type="evidence" value="ECO:0007669"/>
    <property type="project" value="InterPro"/>
</dbReference>
<sequence>MGAEGPHADHKIEKMAISIEEFCPWTIMQLPTQQGTQKTHSSPGMGEIGSPDLQPRSCPIRLSSFSCIEVSTIGRHFRSNEEVQLAVKNFLRSFRTDYHQDGFLKLFPRYDKCINVGGEYMEK</sequence>
<feature type="region of interest" description="Disordered" evidence="1">
    <location>
        <begin position="32"/>
        <end position="54"/>
    </location>
</feature>
<evidence type="ECO:0000256" key="1">
    <source>
        <dbReference type="SAM" id="MobiDB-lite"/>
    </source>
</evidence>
<organism evidence="2 3">
    <name type="scientific">Araneus ventricosus</name>
    <name type="common">Orbweaver spider</name>
    <name type="synonym">Epeira ventricosa</name>
    <dbReference type="NCBI Taxonomy" id="182803"/>
    <lineage>
        <taxon>Eukaryota</taxon>
        <taxon>Metazoa</taxon>
        <taxon>Ecdysozoa</taxon>
        <taxon>Arthropoda</taxon>
        <taxon>Chelicerata</taxon>
        <taxon>Arachnida</taxon>
        <taxon>Araneae</taxon>
        <taxon>Araneomorphae</taxon>
        <taxon>Entelegynae</taxon>
        <taxon>Araneoidea</taxon>
        <taxon>Araneidae</taxon>
        <taxon>Araneus</taxon>
    </lineage>
</organism>
<dbReference type="InterPro" id="IPR036397">
    <property type="entry name" value="RNaseH_sf"/>
</dbReference>
<accession>A0A4Y2JKQ2</accession>
<evidence type="ECO:0000313" key="3">
    <source>
        <dbReference type="Proteomes" id="UP000499080"/>
    </source>
</evidence>
<proteinExistence type="predicted"/>
<keyword evidence="3" id="KW-1185">Reference proteome</keyword>
<dbReference type="EMBL" id="BGPR01003627">
    <property type="protein sequence ID" value="GBM90514.1"/>
    <property type="molecule type" value="Genomic_DNA"/>
</dbReference>
<protein>
    <submittedName>
        <fullName evidence="2">Uncharacterized protein</fullName>
    </submittedName>
</protein>
<comment type="caution">
    <text evidence="2">The sequence shown here is derived from an EMBL/GenBank/DDBJ whole genome shotgun (WGS) entry which is preliminary data.</text>
</comment>
<dbReference type="Proteomes" id="UP000499080">
    <property type="component" value="Unassembled WGS sequence"/>
</dbReference>
<name>A0A4Y2JKQ2_ARAVE</name>